<dbReference type="EMBL" id="JAAIUW010000002">
    <property type="protein sequence ID" value="KAF7840640.1"/>
    <property type="molecule type" value="Genomic_DNA"/>
</dbReference>
<accession>A0A834X9D6</accession>
<reference evidence="4" key="1">
    <citation type="submission" date="2020-09" db="EMBL/GenBank/DDBJ databases">
        <title>Genome-Enabled Discovery of Anthraquinone Biosynthesis in Senna tora.</title>
        <authorList>
            <person name="Kang S.-H."/>
            <person name="Pandey R.P."/>
            <person name="Lee C.-M."/>
            <person name="Sim J.-S."/>
            <person name="Jeong J.-T."/>
            <person name="Choi B.-S."/>
            <person name="Jung M."/>
            <person name="Ginzburg D."/>
            <person name="Zhao K."/>
            <person name="Won S.Y."/>
            <person name="Oh T.-J."/>
            <person name="Yu Y."/>
            <person name="Kim N.-H."/>
            <person name="Lee O.R."/>
            <person name="Lee T.-H."/>
            <person name="Bashyal P."/>
            <person name="Kim T.-S."/>
            <person name="Lee W.-H."/>
            <person name="Kawkins C."/>
            <person name="Kim C.-K."/>
            <person name="Kim J.S."/>
            <person name="Ahn B.O."/>
            <person name="Rhee S.Y."/>
            <person name="Sohng J.K."/>
        </authorList>
    </citation>
    <scope>NUCLEOTIDE SEQUENCE</scope>
    <source>
        <tissue evidence="4">Leaf</tissue>
    </source>
</reference>
<dbReference type="GO" id="GO:0003676">
    <property type="term" value="F:nucleic acid binding"/>
    <property type="evidence" value="ECO:0007669"/>
    <property type="project" value="InterPro"/>
</dbReference>
<dbReference type="Proteomes" id="UP000634136">
    <property type="component" value="Unassembled WGS sequence"/>
</dbReference>
<organism evidence="4 5">
    <name type="scientific">Senna tora</name>
    <dbReference type="NCBI Taxonomy" id="362788"/>
    <lineage>
        <taxon>Eukaryota</taxon>
        <taxon>Viridiplantae</taxon>
        <taxon>Streptophyta</taxon>
        <taxon>Embryophyta</taxon>
        <taxon>Tracheophyta</taxon>
        <taxon>Spermatophyta</taxon>
        <taxon>Magnoliopsida</taxon>
        <taxon>eudicotyledons</taxon>
        <taxon>Gunneridae</taxon>
        <taxon>Pentapetalae</taxon>
        <taxon>rosids</taxon>
        <taxon>fabids</taxon>
        <taxon>Fabales</taxon>
        <taxon>Fabaceae</taxon>
        <taxon>Caesalpinioideae</taxon>
        <taxon>Cassia clade</taxon>
        <taxon>Senna</taxon>
    </lineage>
</organism>
<feature type="domain" description="Reverse transcriptase zinc-binding" evidence="3">
    <location>
        <begin position="199"/>
        <end position="282"/>
    </location>
</feature>
<name>A0A834X9D6_9FABA</name>
<dbReference type="AlphaFoldDB" id="A0A834X9D6"/>
<feature type="compositionally biased region" description="Acidic residues" evidence="1">
    <location>
        <begin position="15"/>
        <end position="30"/>
    </location>
</feature>
<dbReference type="Gene3D" id="3.30.420.10">
    <property type="entry name" value="Ribonuclease H-like superfamily/Ribonuclease H"/>
    <property type="match status" value="1"/>
</dbReference>
<dbReference type="InterPro" id="IPR053151">
    <property type="entry name" value="RNase_H-like"/>
</dbReference>
<proteinExistence type="predicted"/>
<dbReference type="InterPro" id="IPR002156">
    <property type="entry name" value="RNaseH_domain"/>
</dbReference>
<evidence type="ECO:0000259" key="2">
    <source>
        <dbReference type="Pfam" id="PF13456"/>
    </source>
</evidence>
<dbReference type="Pfam" id="PF13966">
    <property type="entry name" value="zf-RVT"/>
    <property type="match status" value="1"/>
</dbReference>
<dbReference type="PANTHER" id="PTHR47723">
    <property type="entry name" value="OS05G0353850 PROTEIN"/>
    <property type="match status" value="1"/>
</dbReference>
<dbReference type="OrthoDB" id="1436788at2759"/>
<evidence type="ECO:0000256" key="1">
    <source>
        <dbReference type="SAM" id="MobiDB-lite"/>
    </source>
</evidence>
<dbReference type="PANTHER" id="PTHR47723:SF13">
    <property type="entry name" value="PUTATIVE-RELATED"/>
    <property type="match status" value="1"/>
</dbReference>
<dbReference type="Pfam" id="PF13456">
    <property type="entry name" value="RVT_3"/>
    <property type="match status" value="1"/>
</dbReference>
<feature type="domain" description="RNase H type-1" evidence="2">
    <location>
        <begin position="394"/>
        <end position="514"/>
    </location>
</feature>
<comment type="caution">
    <text evidence="4">The sequence shown here is derived from an EMBL/GenBank/DDBJ whole genome shotgun (WGS) entry which is preliminary data.</text>
</comment>
<sequence>MECEGGLSCIPHDEEPPDPGEEDMMEDSDNETCVPSTFQREEDIRQVEQVVEMMEPMRAGRAGPLISHLLFVDDIILFGEATLNQMKVVKQCLDVFGEVAGQKVNGSKTHVFFSKNTREDVRQDIQNFSGFLATNNLGKVPGITLAKSVISAVGSGWDISALHTVLEESAVQMVLNEMPPNPRRGADSICWGTSGDGKFSVKEAYKSLIGSCGANGGWNWIWRINVPERIRVFIWQMMHHRLPTKDRVQRWSGRSPHCDWCTNQVEDTLHALRDCYFAARVWSLLVKPSALAGFFHSGFSDWVKFNKDENIAVYDGVEWLQVWAVGVWMLWNWRNRAIFCDDFVRPKHPHLSIIEFVKEISSASDVYQSDRSPCIRVEKLVAWEKPRVGWVKVNSDGAVKQDVDSAGCGAILRDHSGRWLGGVIRSLGSASVLKAEAWGAFEGLALARDLGFRKVCWEADSKVLVDSVLSNGLVGADLHSIIQEIRLALASFDLVEVRHRWREANCCANFLANLGCFCSSGRCKLSEPPVGLANLLLADVVGIHVPRLVAL</sequence>
<dbReference type="InterPro" id="IPR036397">
    <property type="entry name" value="RNaseH_sf"/>
</dbReference>
<feature type="region of interest" description="Disordered" evidence="1">
    <location>
        <begin position="1"/>
        <end position="32"/>
    </location>
</feature>
<evidence type="ECO:0000259" key="3">
    <source>
        <dbReference type="Pfam" id="PF13966"/>
    </source>
</evidence>
<evidence type="ECO:0000313" key="4">
    <source>
        <dbReference type="EMBL" id="KAF7840640.1"/>
    </source>
</evidence>
<evidence type="ECO:0000313" key="5">
    <source>
        <dbReference type="Proteomes" id="UP000634136"/>
    </source>
</evidence>
<dbReference type="SUPFAM" id="SSF53098">
    <property type="entry name" value="Ribonuclease H-like"/>
    <property type="match status" value="1"/>
</dbReference>
<dbReference type="InterPro" id="IPR044730">
    <property type="entry name" value="RNase_H-like_dom_plant"/>
</dbReference>
<dbReference type="InterPro" id="IPR026960">
    <property type="entry name" value="RVT-Znf"/>
</dbReference>
<gene>
    <name evidence="4" type="ORF">G2W53_002938</name>
</gene>
<keyword evidence="5" id="KW-1185">Reference proteome</keyword>
<dbReference type="GO" id="GO:0004523">
    <property type="term" value="F:RNA-DNA hybrid ribonuclease activity"/>
    <property type="evidence" value="ECO:0007669"/>
    <property type="project" value="InterPro"/>
</dbReference>
<dbReference type="CDD" id="cd06222">
    <property type="entry name" value="RNase_H_like"/>
    <property type="match status" value="1"/>
</dbReference>
<protein>
    <submittedName>
        <fullName evidence="4">Ribonuclease H</fullName>
    </submittedName>
</protein>
<dbReference type="InterPro" id="IPR012337">
    <property type="entry name" value="RNaseH-like_sf"/>
</dbReference>